<dbReference type="SUPFAM" id="SSF53098">
    <property type="entry name" value="Ribonuclease H-like"/>
    <property type="match status" value="1"/>
</dbReference>
<keyword evidence="3" id="KW-1185">Reference proteome</keyword>
<gene>
    <name evidence="2" type="ORF">FC15_GL000419</name>
</gene>
<dbReference type="AlphaFoldDB" id="A0A0R1W995"/>
<dbReference type="InterPro" id="IPR038721">
    <property type="entry name" value="IS701-like_DDE_dom"/>
</dbReference>
<evidence type="ECO:0000259" key="1">
    <source>
        <dbReference type="Pfam" id="PF13546"/>
    </source>
</evidence>
<name>A0A0R1W995_9LACO</name>
<accession>A0A0R1W995</accession>
<dbReference type="Gene3D" id="3.90.350.10">
    <property type="entry name" value="Transposase Inhibitor Protein From Tn5, Chain A, domain 1"/>
    <property type="match status" value="1"/>
</dbReference>
<protein>
    <submittedName>
        <fullName evidence="2">Transposase is4 family protein</fullName>
    </submittedName>
</protein>
<dbReference type="Proteomes" id="UP000051315">
    <property type="component" value="Unassembled WGS sequence"/>
</dbReference>
<evidence type="ECO:0000313" key="2">
    <source>
        <dbReference type="EMBL" id="KRM12436.1"/>
    </source>
</evidence>
<dbReference type="Pfam" id="PF13546">
    <property type="entry name" value="DDE_5"/>
    <property type="match status" value="1"/>
</dbReference>
<evidence type="ECO:0000313" key="3">
    <source>
        <dbReference type="Proteomes" id="UP000051315"/>
    </source>
</evidence>
<dbReference type="EMBL" id="AZFX01000015">
    <property type="protein sequence ID" value="KRM12436.1"/>
    <property type="molecule type" value="Genomic_DNA"/>
</dbReference>
<dbReference type="InterPro" id="IPR012337">
    <property type="entry name" value="RNaseH-like_sf"/>
</dbReference>
<comment type="caution">
    <text evidence="2">The sequence shown here is derived from an EMBL/GenBank/DDBJ whole genome shotgun (WGS) entry which is preliminary data.</text>
</comment>
<organism evidence="2 3">
    <name type="scientific">Lapidilactobacillus concavus DSM 17758</name>
    <dbReference type="NCBI Taxonomy" id="1423735"/>
    <lineage>
        <taxon>Bacteria</taxon>
        <taxon>Bacillati</taxon>
        <taxon>Bacillota</taxon>
        <taxon>Bacilli</taxon>
        <taxon>Lactobacillales</taxon>
        <taxon>Lactobacillaceae</taxon>
        <taxon>Lapidilactobacillus</taxon>
    </lineage>
</organism>
<proteinExistence type="predicted"/>
<sequence>MLKTIFQRQTLYRAEAPTFCTKRTIYNMLDDGRINWQRLSCQLAQRVIASLTKRLDARHSGALIVDDTLIPRLSAKQTELLANTFDHDKSRHLTGFRGLTIAWSNGQLVLPVTTAVLSSKKASNRVRAPASTLDWRTLSGQRRAQAMQEMPTVSLALIKQALANGIKAKYVLFDSWFTSSKLLLALKRLGLVGVGMLKRTKKSYFRYWSREYTIPDLYRHLRRSNRQTHTHYLYSCIVKAERSGVELPIKLVFVTKAHRGNDYLVLATTDTTLTPTKIIGLYTRRWQIENYFRAAKQYLRLATVRFQDYDGLCAHMAITMMAYDLLAWQQRHQPNDQTLGDIFHNLNTLLPVLDLTLAVTQLLDGLSDMVQAEPKISTRVTTLINNLFNQLTPQVGTIIGAELTDIGI</sequence>
<dbReference type="PATRIC" id="fig|1423735.3.peg.432"/>
<feature type="domain" description="Transposase IS701-like DDE" evidence="1">
    <location>
        <begin position="20"/>
        <end position="207"/>
    </location>
</feature>
<reference evidence="2 3" key="1">
    <citation type="journal article" date="2015" name="Genome Announc.">
        <title>Expanding the biotechnology potential of lactobacilli through comparative genomics of 213 strains and associated genera.</title>
        <authorList>
            <person name="Sun Z."/>
            <person name="Harris H.M."/>
            <person name="McCann A."/>
            <person name="Guo C."/>
            <person name="Argimon S."/>
            <person name="Zhang W."/>
            <person name="Yang X."/>
            <person name="Jeffery I.B."/>
            <person name="Cooney J.C."/>
            <person name="Kagawa T.F."/>
            <person name="Liu W."/>
            <person name="Song Y."/>
            <person name="Salvetti E."/>
            <person name="Wrobel A."/>
            <person name="Rasinkangas P."/>
            <person name="Parkhill J."/>
            <person name="Rea M.C."/>
            <person name="O'Sullivan O."/>
            <person name="Ritari J."/>
            <person name="Douillard F.P."/>
            <person name="Paul Ross R."/>
            <person name="Yang R."/>
            <person name="Briner A.E."/>
            <person name="Felis G.E."/>
            <person name="de Vos W.M."/>
            <person name="Barrangou R."/>
            <person name="Klaenhammer T.R."/>
            <person name="Caufield P.W."/>
            <person name="Cui Y."/>
            <person name="Zhang H."/>
            <person name="O'Toole P.W."/>
        </authorList>
    </citation>
    <scope>NUCLEOTIDE SEQUENCE [LARGE SCALE GENOMIC DNA]</scope>
    <source>
        <strain evidence="2 3">DSM 17758</strain>
    </source>
</reference>